<dbReference type="Pfam" id="PF00107">
    <property type="entry name" value="ADH_zinc_N"/>
    <property type="match status" value="1"/>
</dbReference>
<dbReference type="PANTHER" id="PTHR43205">
    <property type="entry name" value="PROSTAGLANDIN REDUCTASE"/>
    <property type="match status" value="1"/>
</dbReference>
<dbReference type="SUPFAM" id="SSF50129">
    <property type="entry name" value="GroES-like"/>
    <property type="match status" value="1"/>
</dbReference>
<proteinExistence type="predicted"/>
<accession>A0A0K2GYW7</accession>
<gene>
    <name evidence="3" type="ORF">CLAC_03865</name>
</gene>
<dbReference type="AlphaFoldDB" id="A0A0K2GYW7"/>
<dbReference type="InterPro" id="IPR013149">
    <property type="entry name" value="ADH-like_C"/>
</dbReference>
<dbReference type="SUPFAM" id="SSF51735">
    <property type="entry name" value="NAD(P)-binding Rossmann-fold domains"/>
    <property type="match status" value="1"/>
</dbReference>
<dbReference type="InterPro" id="IPR041694">
    <property type="entry name" value="ADH_N_2"/>
</dbReference>
<sequence length="338" mass="35447">MTTAPIPTSTQQWVLASRPSGMPTAENFRLETVDLPELADGQVLVTNTVATVDPYMRGRMNDVKSYIPPFQIDQPLTGGAVGTVVASKSEKFPVGASVRHSMGWQTHAVIDDSEATAVDLSLAPAHAYLGILGLTGLTAYVGLTAVGEMKEGDAVFISGAAGAVGSAAGQIAKHLGAARVIGSAGSEEKVTRLRELGFDAAFNYHDGPIADSLADAAPDGIDFYFDNVGGEHLEAAIGAMNTFGRAALCGAISQYNATERPAGPKNLVLAIGKCLTLRGFVLGHYLHLAREFQEQIAPLVVAGEIKFDVTTRHGIENMPSAFLELFSGGNTGKMVVEF</sequence>
<dbReference type="CDD" id="cd05288">
    <property type="entry name" value="PGDH"/>
    <property type="match status" value="1"/>
</dbReference>
<dbReference type="STRING" id="1408189.CLAC_03865"/>
<dbReference type="InterPro" id="IPR020843">
    <property type="entry name" value="ER"/>
</dbReference>
<dbReference type="RefSeq" id="WP_053411767.1">
    <property type="nucleotide sequence ID" value="NZ_CP006841.1"/>
</dbReference>
<dbReference type="Gene3D" id="3.90.180.10">
    <property type="entry name" value="Medium-chain alcohol dehydrogenases, catalytic domain"/>
    <property type="match status" value="1"/>
</dbReference>
<dbReference type="Proteomes" id="UP000058446">
    <property type="component" value="Chromosome"/>
</dbReference>
<evidence type="ECO:0000259" key="2">
    <source>
        <dbReference type="SMART" id="SM00829"/>
    </source>
</evidence>
<dbReference type="OrthoDB" id="9805663at2"/>
<feature type="domain" description="Enoyl reductase (ER)" evidence="2">
    <location>
        <begin position="24"/>
        <end position="336"/>
    </location>
</feature>
<dbReference type="FunFam" id="3.40.50.720:FF:000121">
    <property type="entry name" value="Prostaglandin reductase 2"/>
    <property type="match status" value="1"/>
</dbReference>
<dbReference type="PANTHER" id="PTHR43205:SF7">
    <property type="entry name" value="PROSTAGLANDIN REDUCTASE 1"/>
    <property type="match status" value="1"/>
</dbReference>
<dbReference type="KEGG" id="clw:CLAC_03865"/>
<evidence type="ECO:0000313" key="3">
    <source>
        <dbReference type="EMBL" id="ALA66987.1"/>
    </source>
</evidence>
<dbReference type="EMBL" id="CP006841">
    <property type="protein sequence ID" value="ALA66987.1"/>
    <property type="molecule type" value="Genomic_DNA"/>
</dbReference>
<organism evidence="3 4">
    <name type="scientific">Corynebacterium lactis RW2-5</name>
    <dbReference type="NCBI Taxonomy" id="1408189"/>
    <lineage>
        <taxon>Bacteria</taxon>
        <taxon>Bacillati</taxon>
        <taxon>Actinomycetota</taxon>
        <taxon>Actinomycetes</taxon>
        <taxon>Mycobacteriales</taxon>
        <taxon>Corynebacteriaceae</taxon>
        <taxon>Corynebacterium</taxon>
    </lineage>
</organism>
<name>A0A0K2GYW7_9CORY</name>
<dbReference type="PATRIC" id="fig|1408189.4.peg.772"/>
<dbReference type="Gene3D" id="3.40.50.720">
    <property type="entry name" value="NAD(P)-binding Rossmann-like Domain"/>
    <property type="match status" value="1"/>
</dbReference>
<dbReference type="SMART" id="SM00829">
    <property type="entry name" value="PKS_ER"/>
    <property type="match status" value="1"/>
</dbReference>
<dbReference type="InterPro" id="IPR045010">
    <property type="entry name" value="MDR_fam"/>
</dbReference>
<dbReference type="GO" id="GO:0016628">
    <property type="term" value="F:oxidoreductase activity, acting on the CH-CH group of donors, NAD or NADP as acceptor"/>
    <property type="evidence" value="ECO:0007669"/>
    <property type="project" value="InterPro"/>
</dbReference>
<dbReference type="InterPro" id="IPR011032">
    <property type="entry name" value="GroES-like_sf"/>
</dbReference>
<evidence type="ECO:0000256" key="1">
    <source>
        <dbReference type="ARBA" id="ARBA00023002"/>
    </source>
</evidence>
<dbReference type="Pfam" id="PF16884">
    <property type="entry name" value="ADH_N_2"/>
    <property type="match status" value="1"/>
</dbReference>
<reference evidence="3 4" key="1">
    <citation type="submission" date="2013-10" db="EMBL/GenBank/DDBJ databases">
        <title>Complete genome sequence of Corynebacterium lactis DSM 45799(T), isolated from raw cow milk.</title>
        <authorList>
            <person name="Ruckert C."/>
            <person name="Albersmeier A."/>
            <person name="Lipski A."/>
            <person name="Kalinowski J."/>
        </authorList>
    </citation>
    <scope>NUCLEOTIDE SEQUENCE [LARGE SCALE GENOMIC DNA]</scope>
    <source>
        <strain evidence="3 4">RW2-5</strain>
    </source>
</reference>
<keyword evidence="1" id="KW-0560">Oxidoreductase</keyword>
<dbReference type="InterPro" id="IPR036291">
    <property type="entry name" value="NAD(P)-bd_dom_sf"/>
</dbReference>
<protein>
    <submittedName>
        <fullName evidence="3">NADP-dependent oxidoreductase</fullName>
    </submittedName>
</protein>
<evidence type="ECO:0000313" key="4">
    <source>
        <dbReference type="Proteomes" id="UP000058446"/>
    </source>
</evidence>
<keyword evidence="4" id="KW-1185">Reference proteome</keyword>